<keyword evidence="10" id="KW-1185">Reference proteome</keyword>
<protein>
    <submittedName>
        <fullName evidence="9">Acyl-CoA dehydrogenase</fullName>
    </submittedName>
</protein>
<dbReference type="RefSeq" id="WP_081009852.1">
    <property type="nucleotide sequence ID" value="NZ_JSYZ01000009.1"/>
</dbReference>
<dbReference type="AlphaFoldDB" id="A0A0N0VK06"/>
<dbReference type="InterPro" id="IPR046373">
    <property type="entry name" value="Acyl-CoA_Oxase/DH_mid-dom_sf"/>
</dbReference>
<dbReference type="EMBL" id="JSYZ01000009">
    <property type="protein sequence ID" value="KPA90982.1"/>
    <property type="molecule type" value="Genomic_DNA"/>
</dbReference>
<dbReference type="Gene3D" id="1.20.140.10">
    <property type="entry name" value="Butyryl-CoA Dehydrogenase, subunit A, domain 3"/>
    <property type="match status" value="1"/>
</dbReference>
<dbReference type="InterPro" id="IPR036250">
    <property type="entry name" value="AcylCo_DH-like_C"/>
</dbReference>
<dbReference type="SUPFAM" id="SSF56645">
    <property type="entry name" value="Acyl-CoA dehydrogenase NM domain-like"/>
    <property type="match status" value="1"/>
</dbReference>
<accession>A0A0N0VK06</accession>
<feature type="domain" description="Acyl-CoA oxidase/dehydrogenase middle" evidence="7">
    <location>
        <begin position="117"/>
        <end position="211"/>
    </location>
</feature>
<dbReference type="Gene3D" id="1.10.540.10">
    <property type="entry name" value="Acyl-CoA dehydrogenase/oxidase, N-terminal domain"/>
    <property type="match status" value="1"/>
</dbReference>
<keyword evidence="3 5" id="KW-0285">Flavoprotein</keyword>
<dbReference type="PANTHER" id="PTHR43884:SF12">
    <property type="entry name" value="ISOVALERYL-COA DEHYDROGENASE, MITOCHONDRIAL-RELATED"/>
    <property type="match status" value="1"/>
</dbReference>
<dbReference type="Gene3D" id="2.40.110.10">
    <property type="entry name" value="Butyryl-CoA Dehydrogenase, subunit A, domain 2"/>
    <property type="match status" value="1"/>
</dbReference>
<evidence type="ECO:0000256" key="4">
    <source>
        <dbReference type="ARBA" id="ARBA00022827"/>
    </source>
</evidence>
<name>A0A0N0VK06_9PSED</name>
<dbReference type="GO" id="GO:0003995">
    <property type="term" value="F:acyl-CoA dehydrogenase activity"/>
    <property type="evidence" value="ECO:0007669"/>
    <property type="project" value="TreeGrafter"/>
</dbReference>
<comment type="caution">
    <text evidence="9">The sequence shown here is derived from an EMBL/GenBank/DDBJ whole genome shotgun (WGS) entry which is preliminary data.</text>
</comment>
<reference evidence="9 10" key="1">
    <citation type="journal article" date="2015" name="PLoS ONE">
        <title>Rice-Infecting Pseudomonas Genomes Are Highly Accessorized and Harbor Multiple Putative Virulence Mechanisms to Cause Sheath Brown Rot.</title>
        <authorList>
            <person name="Quibod I.L."/>
            <person name="Grande G."/>
            <person name="Oreiro E.G."/>
            <person name="Borja F.N."/>
            <person name="Dossa G.S."/>
            <person name="Mauleon R."/>
            <person name="Cruz C.V."/>
            <person name="Oliva R."/>
        </authorList>
    </citation>
    <scope>NUCLEOTIDE SEQUENCE [LARGE SCALE GENOMIC DNA]</scope>
    <source>
        <strain evidence="9 10">IRRI 6609</strain>
    </source>
</reference>
<evidence type="ECO:0000256" key="2">
    <source>
        <dbReference type="ARBA" id="ARBA00009347"/>
    </source>
</evidence>
<dbReference type="Proteomes" id="UP000037931">
    <property type="component" value="Unassembled WGS sequence"/>
</dbReference>
<dbReference type="InterPro" id="IPR013786">
    <property type="entry name" value="AcylCoA_DH/ox_N"/>
</dbReference>
<keyword evidence="5" id="KW-0560">Oxidoreductase</keyword>
<evidence type="ECO:0000256" key="5">
    <source>
        <dbReference type="RuleBase" id="RU362125"/>
    </source>
</evidence>
<dbReference type="CDD" id="cd00567">
    <property type="entry name" value="ACAD"/>
    <property type="match status" value="1"/>
</dbReference>
<dbReference type="InterPro" id="IPR037069">
    <property type="entry name" value="AcylCoA_DH/ox_N_sf"/>
</dbReference>
<dbReference type="InterPro" id="IPR009100">
    <property type="entry name" value="AcylCoA_DH/oxidase_NM_dom_sf"/>
</dbReference>
<evidence type="ECO:0000313" key="9">
    <source>
        <dbReference type="EMBL" id="KPA90982.1"/>
    </source>
</evidence>
<dbReference type="InterPro" id="IPR006091">
    <property type="entry name" value="Acyl-CoA_Oxase/DH_mid-dom"/>
</dbReference>
<dbReference type="GO" id="GO:0050660">
    <property type="term" value="F:flavin adenine dinucleotide binding"/>
    <property type="evidence" value="ECO:0007669"/>
    <property type="project" value="InterPro"/>
</dbReference>
<evidence type="ECO:0000259" key="6">
    <source>
        <dbReference type="Pfam" id="PF00441"/>
    </source>
</evidence>
<dbReference type="STRING" id="50340.PF66_03060"/>
<dbReference type="Pfam" id="PF02771">
    <property type="entry name" value="Acyl-CoA_dh_N"/>
    <property type="match status" value="1"/>
</dbReference>
<dbReference type="SUPFAM" id="SSF47203">
    <property type="entry name" value="Acyl-CoA dehydrogenase C-terminal domain-like"/>
    <property type="match status" value="1"/>
</dbReference>
<comment type="cofactor">
    <cofactor evidence="1 5">
        <name>FAD</name>
        <dbReference type="ChEBI" id="CHEBI:57692"/>
    </cofactor>
</comment>
<dbReference type="PANTHER" id="PTHR43884">
    <property type="entry name" value="ACYL-COA DEHYDROGENASE"/>
    <property type="match status" value="1"/>
</dbReference>
<dbReference type="PATRIC" id="fig|50340.43.peg.6442"/>
<feature type="domain" description="Acyl-CoA dehydrogenase/oxidase C-terminal" evidence="6">
    <location>
        <begin position="223"/>
        <end position="371"/>
    </location>
</feature>
<keyword evidence="4 5" id="KW-0274">FAD</keyword>
<dbReference type="OrthoDB" id="3398889at2"/>
<gene>
    <name evidence="9" type="ORF">PF66_03060</name>
</gene>
<feature type="domain" description="Acyl-CoA dehydrogenase/oxidase N-terminal" evidence="8">
    <location>
        <begin position="25"/>
        <end position="113"/>
    </location>
</feature>
<evidence type="ECO:0000313" key="10">
    <source>
        <dbReference type="Proteomes" id="UP000037931"/>
    </source>
</evidence>
<dbReference type="Pfam" id="PF00441">
    <property type="entry name" value="Acyl-CoA_dh_1"/>
    <property type="match status" value="1"/>
</dbReference>
<evidence type="ECO:0000256" key="3">
    <source>
        <dbReference type="ARBA" id="ARBA00022630"/>
    </source>
</evidence>
<evidence type="ECO:0000259" key="8">
    <source>
        <dbReference type="Pfam" id="PF02771"/>
    </source>
</evidence>
<dbReference type="Pfam" id="PF02770">
    <property type="entry name" value="Acyl-CoA_dh_M"/>
    <property type="match status" value="1"/>
</dbReference>
<evidence type="ECO:0000256" key="1">
    <source>
        <dbReference type="ARBA" id="ARBA00001974"/>
    </source>
</evidence>
<proteinExistence type="inferred from homology"/>
<sequence length="377" mass="41180">MKTTVIDPTLFRVVGCRVAEASLCHDAEATLDRRSWRMMAELGMWKVPVGVGQGGLGGSWIECAECLDQVARECEDLGFLITVLGHMGSLRLLCRYGSPQQVQRWVPRLLKGEISVTAMTESSGGSDLSKMQLSAVEQSGGYRLTGQKKHITNAPVATMGMLAGRVPALGNRRDITLFFMDLDIPGITQGEEERNLGIRTSPTADLNFDDVLLQPDNIVGLPGGGLSVLYDIIAFERALYGIIAAGLIDSMIRLAMSRSQQRQAFGQMIGSFQYIQGRLTDMKMSSIICRGLAYEALGLLERNHAEASIACSTAKYQAAESLMRTAESLMQIHGHQGYCDPRIGKYLRDAAGLKIAGGTNDIQRVNIFNQMLKLSLR</sequence>
<dbReference type="InterPro" id="IPR009075">
    <property type="entry name" value="AcylCo_DH/oxidase_C"/>
</dbReference>
<evidence type="ECO:0000259" key="7">
    <source>
        <dbReference type="Pfam" id="PF02770"/>
    </source>
</evidence>
<organism evidence="9 10">
    <name type="scientific">Pseudomonas asplenii</name>
    <dbReference type="NCBI Taxonomy" id="53407"/>
    <lineage>
        <taxon>Bacteria</taxon>
        <taxon>Pseudomonadati</taxon>
        <taxon>Pseudomonadota</taxon>
        <taxon>Gammaproteobacteria</taxon>
        <taxon>Pseudomonadales</taxon>
        <taxon>Pseudomonadaceae</taxon>
        <taxon>Pseudomonas</taxon>
    </lineage>
</organism>
<comment type="similarity">
    <text evidence="2 5">Belongs to the acyl-CoA dehydrogenase family.</text>
</comment>